<reference evidence="2 3" key="1">
    <citation type="submission" date="2020-12" db="EMBL/GenBank/DDBJ databases">
        <title>Concerted genomic and epigenomic changes stabilize Arabidopsis allopolyploids.</title>
        <authorList>
            <person name="Chen Z."/>
        </authorList>
    </citation>
    <scope>NUCLEOTIDE SEQUENCE [LARGE SCALE GENOMIC DNA]</scope>
    <source>
        <strain evidence="2">Allo738</strain>
        <tissue evidence="2">Leaf</tissue>
    </source>
</reference>
<feature type="domain" description="Reverse transcriptase zinc-binding" evidence="1">
    <location>
        <begin position="120"/>
        <end position="201"/>
    </location>
</feature>
<dbReference type="EMBL" id="JAEFBK010000009">
    <property type="protein sequence ID" value="KAG7568378.1"/>
    <property type="molecule type" value="Genomic_DNA"/>
</dbReference>
<proteinExistence type="predicted"/>
<dbReference type="Pfam" id="PF13966">
    <property type="entry name" value="zf-RVT"/>
    <property type="match status" value="1"/>
</dbReference>
<gene>
    <name evidence="2" type="ORF">ISN45_Aa04g012020</name>
</gene>
<keyword evidence="3" id="KW-1185">Reference proteome</keyword>
<accession>A0A8T2A5F2</accession>
<dbReference type="InterPro" id="IPR026960">
    <property type="entry name" value="RVT-Znf"/>
</dbReference>
<keyword evidence="2" id="KW-0695">RNA-directed DNA polymerase</keyword>
<organism evidence="2 3">
    <name type="scientific">Arabidopsis thaliana x Arabidopsis arenosa</name>
    <dbReference type="NCBI Taxonomy" id="1240361"/>
    <lineage>
        <taxon>Eukaryota</taxon>
        <taxon>Viridiplantae</taxon>
        <taxon>Streptophyta</taxon>
        <taxon>Embryophyta</taxon>
        <taxon>Tracheophyta</taxon>
        <taxon>Spermatophyta</taxon>
        <taxon>Magnoliopsida</taxon>
        <taxon>eudicotyledons</taxon>
        <taxon>Gunneridae</taxon>
        <taxon>Pentapetalae</taxon>
        <taxon>rosids</taxon>
        <taxon>malvids</taxon>
        <taxon>Brassicales</taxon>
        <taxon>Brassicaceae</taxon>
        <taxon>Camelineae</taxon>
        <taxon>Arabidopsis</taxon>
    </lineage>
</organism>
<dbReference type="AlphaFoldDB" id="A0A8T2A5F2"/>
<evidence type="ECO:0000259" key="1">
    <source>
        <dbReference type="Pfam" id="PF13966"/>
    </source>
</evidence>
<keyword evidence="2" id="KW-0808">Transferase</keyword>
<sequence length="301" mass="34793">MSVASDSWNWRCLLRLRDLAESFVKCNIGNGRAASFWFDNWTPFGPLIKFVGTDGPRALRIPINAKVSDACNSVGWILPSPRSDHVMRLHVYLTNINRPTDDKGTDSYEWMVENKICDGFSARRTWSVLRPRANLVDWSSSVWFKGATPRHAFNMWTANLDRLPTKSRLAAWGVQINTTCGLCSLLPETRDHLLLTCDYALYFIWNAVSSRLHLPQIVFGSWSDLISWTRVLNVRSPPTLRKIIAQAVIYAIWKQRNNLHHNQIYVLPSVIFKDIDRVIKNSITARRLNKRFRLLMSLWLH</sequence>
<dbReference type="Proteomes" id="UP000694240">
    <property type="component" value="Chromosome 9"/>
</dbReference>
<evidence type="ECO:0000313" key="3">
    <source>
        <dbReference type="Proteomes" id="UP000694240"/>
    </source>
</evidence>
<comment type="caution">
    <text evidence="2">The sequence shown here is derived from an EMBL/GenBank/DDBJ whole genome shotgun (WGS) entry which is preliminary data.</text>
</comment>
<keyword evidence="2" id="KW-0548">Nucleotidyltransferase</keyword>
<protein>
    <submittedName>
        <fullName evidence="2">Reverse transcriptase zinc-binding domain</fullName>
    </submittedName>
</protein>
<evidence type="ECO:0000313" key="2">
    <source>
        <dbReference type="EMBL" id="KAG7568378.1"/>
    </source>
</evidence>
<dbReference type="GO" id="GO:0003964">
    <property type="term" value="F:RNA-directed DNA polymerase activity"/>
    <property type="evidence" value="ECO:0007669"/>
    <property type="project" value="UniProtKB-KW"/>
</dbReference>
<name>A0A8T2A5F2_9BRAS</name>